<sequence length="37" mass="4710">MGAPCRWAWRSFMRQRSDAIRRRSEKRLRNRLTWDME</sequence>
<keyword evidence="2" id="KW-1185">Reference proteome</keyword>
<evidence type="ECO:0000313" key="1">
    <source>
        <dbReference type="EMBL" id="EDM97769.1"/>
    </source>
</evidence>
<gene>
    <name evidence="1" type="ORF">BACCAP_04244</name>
</gene>
<comment type="caution">
    <text evidence="1">The sequence shown here is derived from an EMBL/GenBank/DDBJ whole genome shotgun (WGS) entry which is preliminary data.</text>
</comment>
<reference evidence="1 2" key="1">
    <citation type="submission" date="2007-04" db="EMBL/GenBank/DDBJ databases">
        <authorList>
            <person name="Fulton L."/>
            <person name="Clifton S."/>
            <person name="Fulton B."/>
            <person name="Xu J."/>
            <person name="Minx P."/>
            <person name="Pepin K.H."/>
            <person name="Johnson M."/>
            <person name="Thiruvilangam P."/>
            <person name="Bhonagiri V."/>
            <person name="Nash W.E."/>
            <person name="Mardis E.R."/>
            <person name="Wilson R.K."/>
        </authorList>
    </citation>
    <scope>NUCLEOTIDE SEQUENCE [LARGE SCALE GENOMIC DNA]</scope>
    <source>
        <strain evidence="1 2">ATCC 29799</strain>
    </source>
</reference>
<name>A6P177_9FIRM</name>
<dbReference type="EMBL" id="AAXG02000047">
    <property type="protein sequence ID" value="EDM97769.1"/>
    <property type="molecule type" value="Genomic_DNA"/>
</dbReference>
<dbReference type="AlphaFoldDB" id="A6P177"/>
<reference evidence="1 2" key="2">
    <citation type="submission" date="2007-06" db="EMBL/GenBank/DDBJ databases">
        <title>Draft genome sequence of Pseudoflavonifractor capillosus ATCC 29799.</title>
        <authorList>
            <person name="Sudarsanam P."/>
            <person name="Ley R."/>
            <person name="Guruge J."/>
            <person name="Turnbaugh P.J."/>
            <person name="Mahowald M."/>
            <person name="Liep D."/>
            <person name="Gordon J."/>
        </authorList>
    </citation>
    <scope>NUCLEOTIDE SEQUENCE [LARGE SCALE GENOMIC DNA]</scope>
    <source>
        <strain evidence="1 2">ATCC 29799</strain>
    </source>
</reference>
<dbReference type="STRING" id="411467.BACCAP_04244"/>
<accession>A6P177</accession>
<proteinExistence type="predicted"/>
<dbReference type="Proteomes" id="UP000003639">
    <property type="component" value="Unassembled WGS sequence"/>
</dbReference>
<organism evidence="1 2">
    <name type="scientific">Pseudoflavonifractor capillosus ATCC 29799</name>
    <dbReference type="NCBI Taxonomy" id="411467"/>
    <lineage>
        <taxon>Bacteria</taxon>
        <taxon>Bacillati</taxon>
        <taxon>Bacillota</taxon>
        <taxon>Clostridia</taxon>
        <taxon>Eubacteriales</taxon>
        <taxon>Oscillospiraceae</taxon>
        <taxon>Pseudoflavonifractor</taxon>
    </lineage>
</organism>
<evidence type="ECO:0000313" key="2">
    <source>
        <dbReference type="Proteomes" id="UP000003639"/>
    </source>
</evidence>
<protein>
    <submittedName>
        <fullName evidence="1">Uncharacterized protein</fullName>
    </submittedName>
</protein>